<evidence type="ECO:0000256" key="1">
    <source>
        <dbReference type="ARBA" id="ARBA00022737"/>
    </source>
</evidence>
<dbReference type="Pfam" id="PF13857">
    <property type="entry name" value="Ank_5"/>
    <property type="match status" value="1"/>
</dbReference>
<dbReference type="Proteomes" id="UP000677918">
    <property type="component" value="Unassembled WGS sequence"/>
</dbReference>
<dbReference type="SUPFAM" id="SSF48403">
    <property type="entry name" value="Ankyrin repeat"/>
    <property type="match status" value="1"/>
</dbReference>
<feature type="repeat" description="ANK" evidence="3">
    <location>
        <begin position="34"/>
        <end position="66"/>
    </location>
</feature>
<dbReference type="InterPro" id="IPR036770">
    <property type="entry name" value="Ankyrin_rpt-contain_sf"/>
</dbReference>
<dbReference type="PROSITE" id="PS50297">
    <property type="entry name" value="ANK_REP_REGION"/>
    <property type="match status" value="4"/>
</dbReference>
<name>A0A8J4GZG7_9BACL</name>
<dbReference type="InterPro" id="IPR050745">
    <property type="entry name" value="Multifunctional_regulatory"/>
</dbReference>
<dbReference type="RefSeq" id="WP_213410706.1">
    <property type="nucleotide sequence ID" value="NZ_BOVK01000012.1"/>
</dbReference>
<comment type="caution">
    <text evidence="4">The sequence shown here is derived from an EMBL/GenBank/DDBJ whole genome shotgun (WGS) entry which is preliminary data.</text>
</comment>
<proteinExistence type="predicted"/>
<evidence type="ECO:0000256" key="2">
    <source>
        <dbReference type="ARBA" id="ARBA00023043"/>
    </source>
</evidence>
<feature type="repeat" description="ANK" evidence="3">
    <location>
        <begin position="127"/>
        <end position="159"/>
    </location>
</feature>
<evidence type="ECO:0000256" key="3">
    <source>
        <dbReference type="PROSITE-ProRule" id="PRU00023"/>
    </source>
</evidence>
<dbReference type="Pfam" id="PF12796">
    <property type="entry name" value="Ank_2"/>
    <property type="match status" value="2"/>
</dbReference>
<feature type="repeat" description="ANK" evidence="3">
    <location>
        <begin position="92"/>
        <end position="124"/>
    </location>
</feature>
<dbReference type="PANTHER" id="PTHR24189">
    <property type="entry name" value="MYOTROPHIN"/>
    <property type="match status" value="1"/>
</dbReference>
<dbReference type="Gene3D" id="1.25.40.20">
    <property type="entry name" value="Ankyrin repeat-containing domain"/>
    <property type="match status" value="2"/>
</dbReference>
<dbReference type="SMART" id="SM00248">
    <property type="entry name" value="ANK"/>
    <property type="match status" value="4"/>
</dbReference>
<keyword evidence="1" id="KW-0677">Repeat</keyword>
<dbReference type="PANTHER" id="PTHR24189:SF50">
    <property type="entry name" value="ANKYRIN REPEAT AND SOCS BOX PROTEIN 2"/>
    <property type="match status" value="1"/>
</dbReference>
<dbReference type="PRINTS" id="PR01415">
    <property type="entry name" value="ANKYRIN"/>
</dbReference>
<reference evidence="4" key="1">
    <citation type="submission" date="2021-04" db="EMBL/GenBank/DDBJ databases">
        <title>Draft genome sequence of Xylanibacillus composti strain K13.</title>
        <authorList>
            <person name="Uke A."/>
            <person name="Chhe C."/>
            <person name="Baramee S."/>
            <person name="Kosugi A."/>
        </authorList>
    </citation>
    <scope>NUCLEOTIDE SEQUENCE</scope>
    <source>
        <strain evidence="4">K13</strain>
    </source>
</reference>
<feature type="repeat" description="ANK" evidence="3">
    <location>
        <begin position="160"/>
        <end position="192"/>
    </location>
</feature>
<dbReference type="EMBL" id="BOVK01000012">
    <property type="protein sequence ID" value="GIQ68087.1"/>
    <property type="molecule type" value="Genomic_DNA"/>
</dbReference>
<organism evidence="4 5">
    <name type="scientific">Xylanibacillus composti</name>
    <dbReference type="NCBI Taxonomy" id="1572762"/>
    <lineage>
        <taxon>Bacteria</taxon>
        <taxon>Bacillati</taxon>
        <taxon>Bacillota</taxon>
        <taxon>Bacilli</taxon>
        <taxon>Bacillales</taxon>
        <taxon>Paenibacillaceae</taxon>
        <taxon>Xylanibacillus</taxon>
    </lineage>
</organism>
<dbReference type="PROSITE" id="PS50088">
    <property type="entry name" value="ANK_REPEAT"/>
    <property type="match status" value="4"/>
</dbReference>
<protein>
    <recommendedName>
        <fullName evidence="6">Ankyrin repeat domain-containing protein</fullName>
    </recommendedName>
</protein>
<evidence type="ECO:0000313" key="5">
    <source>
        <dbReference type="Proteomes" id="UP000677918"/>
    </source>
</evidence>
<sequence>MLEQLMIAAKEGDTETMRILLQEHPELLHETMENGESPLTAAMYYGRRNSVELLLQLGVTVTVHEAAMLGDADTVAYLLDQEPSLLDTFSFDGWTPLHLACFFGGHEAAELLIQRGAQLNIASQNEMANCPIHAAAAGKRTLIVKLLLEHGADPNVQQHGGWTPLHQAANNFDVGMVELLLAYQADPTIAEKGGMTPRQLAEEKGYEEIIAALDKGIGQNGSTL</sequence>
<evidence type="ECO:0008006" key="6">
    <source>
        <dbReference type="Google" id="ProtNLM"/>
    </source>
</evidence>
<keyword evidence="2 3" id="KW-0040">ANK repeat</keyword>
<accession>A0A8J4GZG7</accession>
<dbReference type="InterPro" id="IPR002110">
    <property type="entry name" value="Ankyrin_rpt"/>
</dbReference>
<dbReference type="AlphaFoldDB" id="A0A8J4GZG7"/>
<keyword evidence="5" id="KW-1185">Reference proteome</keyword>
<gene>
    <name evidence="4" type="ORF">XYCOK13_09110</name>
</gene>
<evidence type="ECO:0000313" key="4">
    <source>
        <dbReference type="EMBL" id="GIQ68087.1"/>
    </source>
</evidence>